<proteinExistence type="predicted"/>
<organism evidence="1 2">
    <name type="scientific">Paraburkholderia rhynchosiae</name>
    <dbReference type="NCBI Taxonomy" id="487049"/>
    <lineage>
        <taxon>Bacteria</taxon>
        <taxon>Pseudomonadati</taxon>
        <taxon>Pseudomonadota</taxon>
        <taxon>Betaproteobacteria</taxon>
        <taxon>Burkholderiales</taxon>
        <taxon>Burkholderiaceae</taxon>
        <taxon>Paraburkholderia</taxon>
    </lineage>
</organism>
<dbReference type="Proteomes" id="UP001629235">
    <property type="component" value="Unassembled WGS sequence"/>
</dbReference>
<evidence type="ECO:0000313" key="2">
    <source>
        <dbReference type="Proteomes" id="UP001629235"/>
    </source>
</evidence>
<reference evidence="1 2" key="1">
    <citation type="journal article" date="2024" name="Chem. Sci.">
        <title>Discovery of megapolipeptins by genome mining of a Burkholderiales bacteria collection.</title>
        <authorList>
            <person name="Paulo B.S."/>
            <person name="Recchia M.J.J."/>
            <person name="Lee S."/>
            <person name="Fergusson C.H."/>
            <person name="Romanowski S.B."/>
            <person name="Hernandez A."/>
            <person name="Krull N."/>
            <person name="Liu D.Y."/>
            <person name="Cavanagh H."/>
            <person name="Bos A."/>
            <person name="Gray C.A."/>
            <person name="Murphy B.T."/>
            <person name="Linington R.G."/>
            <person name="Eustaquio A.S."/>
        </authorList>
    </citation>
    <scope>NUCLEOTIDE SEQUENCE [LARGE SCALE GENOMIC DNA]</scope>
    <source>
        <strain evidence="1 2">RL18-126-BIB-B</strain>
    </source>
</reference>
<protein>
    <submittedName>
        <fullName evidence="1">Uncharacterized protein</fullName>
    </submittedName>
</protein>
<name>A0ACC7NBS7_9BURK</name>
<comment type="caution">
    <text evidence="1">The sequence shown here is derived from an EMBL/GenBank/DDBJ whole genome shotgun (WGS) entry which is preliminary data.</text>
</comment>
<dbReference type="EMBL" id="JAQQDW010000022">
    <property type="protein sequence ID" value="MFM0104470.1"/>
    <property type="molecule type" value="Genomic_DNA"/>
</dbReference>
<evidence type="ECO:0000313" key="1">
    <source>
        <dbReference type="EMBL" id="MFM0104470.1"/>
    </source>
</evidence>
<gene>
    <name evidence="1" type="ORF">PQR01_13505</name>
</gene>
<keyword evidence="2" id="KW-1185">Reference proteome</keyword>
<accession>A0ACC7NBS7</accession>
<sequence>MRNIDQNNRPLVFAALALCAIAFLVYLGLTPLGVWQDEYITLGHVREEGFGIIKERLLHWSPRPLSEMFIWAYGIAVEKANRPLITSALLPCWAILVAALLGPSTKTRKGFVASAILLVLLLAGHQVGEVFYWPLGALAYVPTVAAMAILLTIDFAGFSDTTAGRVVTLVALVVAATSTEIGALFAAGYCVLAFIVSMITRDRFKFWWVVPFVISLGVLYMMATGRVAKNIEMFGDQTMIHRPVPAVLAAVQTFFGELFGPAVPGSPTLTTLAIYHSKLAFFLGTYFLFSLDKEETRSRRQLMRLVLAVSLIGAAFLMLAAAYYQFGLACCERHATIRQCYFYIALGSLGLFAARMRPVRAPRAGLLLLIASVLLPLSTDVSGIASDYRNYHRIIDARIALWDSGLSSADGMTVPPMPNAKIAGGYDFPIGTFVEGDNKGGAFASGMRYFFKKKSITFEPPGN</sequence>